<dbReference type="EMBL" id="CZKA01000045">
    <property type="protein sequence ID" value="CUR58413.1"/>
    <property type="molecule type" value="Genomic_DNA"/>
</dbReference>
<accession>A0A2P2C8W9</accession>
<dbReference type="InterPro" id="IPR036866">
    <property type="entry name" value="RibonucZ/Hydroxyglut_hydro"/>
</dbReference>
<evidence type="ECO:0000313" key="2">
    <source>
        <dbReference type="EMBL" id="CUR58413.1"/>
    </source>
</evidence>
<evidence type="ECO:0008006" key="3">
    <source>
        <dbReference type="Google" id="ProtNLM"/>
    </source>
</evidence>
<dbReference type="SUPFAM" id="SSF56281">
    <property type="entry name" value="Metallo-hydrolase/oxidoreductase"/>
    <property type="match status" value="1"/>
</dbReference>
<evidence type="ECO:0000256" key="1">
    <source>
        <dbReference type="SAM" id="MobiDB-lite"/>
    </source>
</evidence>
<reference evidence="2" key="1">
    <citation type="submission" date="2015-08" db="EMBL/GenBank/DDBJ databases">
        <authorList>
            <person name="Babu N.S."/>
            <person name="Beckwith C.J."/>
            <person name="Beseler K.G."/>
            <person name="Brison A."/>
            <person name="Carone J.V."/>
            <person name="Caskin T.P."/>
            <person name="Diamond M."/>
            <person name="Durham M.E."/>
            <person name="Foxe J.M."/>
            <person name="Go M."/>
            <person name="Henderson B.A."/>
            <person name="Jones I.B."/>
            <person name="McGettigan J.A."/>
            <person name="Micheletti S.J."/>
            <person name="Nasrallah M.E."/>
            <person name="Ortiz D."/>
            <person name="Piller C.R."/>
            <person name="Privatt S.R."/>
            <person name="Schneider S.L."/>
            <person name="Sharp S."/>
            <person name="Smith T.C."/>
            <person name="Stanton J.D."/>
            <person name="Ullery H.E."/>
            <person name="Wilson R.J."/>
            <person name="Serrano M.G."/>
            <person name="Buck G."/>
            <person name="Lee V."/>
            <person name="Wang Y."/>
            <person name="Carvalho R."/>
            <person name="Voegtly L."/>
            <person name="Shi R."/>
            <person name="Duckworth R."/>
            <person name="Johnson A."/>
            <person name="Loviza R."/>
            <person name="Walstead R."/>
            <person name="Shah Z."/>
            <person name="Kiflezghi M."/>
            <person name="Wade K."/>
            <person name="Ball S.L."/>
            <person name="Bradley K.W."/>
            <person name="Asai D.J."/>
            <person name="Bowman C.A."/>
            <person name="Russell D.A."/>
            <person name="Pope W.H."/>
            <person name="Jacobs-Sera D."/>
            <person name="Hendrix R.W."/>
            <person name="Hatfull G.F."/>
        </authorList>
    </citation>
    <scope>NUCLEOTIDE SEQUENCE</scope>
</reference>
<name>A0A2P2C8W9_9ZZZZ</name>
<organism evidence="2">
    <name type="scientific">metagenome</name>
    <dbReference type="NCBI Taxonomy" id="256318"/>
    <lineage>
        <taxon>unclassified sequences</taxon>
        <taxon>metagenomes</taxon>
    </lineage>
</organism>
<sequence length="338" mass="37964">MPERTGLESKQIPTIEQAVQQPGRAMKREVVVVIDAQESVDSIIPLDDERLFLLPNSYPLDGRNCSHPPEARGWVTQNCYLFVEGNTAVLIDTGLSIHQESMIKRLEQLIKPGMSLELSLLRSGEFYGLCNVRPIVEHFGIKRVHASKGSIVEQTDFRPGYPERRVGDNPFAGVEVVRGRFEGFMDLGNGRVLEQMRPPLRLLTNNWLYDPGTRTLLTTDHFNYTWQPSPEGPWVADPDAEVPSEEHIRNFLVSTRYWWMPGAQTAQMVADLDEIFDKYDVHRIGPGHGLVLEGADAVKQHVARLRTILEKFPDEPATGVDAGYTPRSKRAPMAAGAL</sequence>
<dbReference type="Gene3D" id="3.60.15.10">
    <property type="entry name" value="Ribonuclease Z/Hydroxyacylglutathione hydrolase-like"/>
    <property type="match status" value="1"/>
</dbReference>
<proteinExistence type="predicted"/>
<gene>
    <name evidence="2" type="ORF">NOCA250043</name>
</gene>
<feature type="region of interest" description="Disordered" evidence="1">
    <location>
        <begin position="316"/>
        <end position="338"/>
    </location>
</feature>
<protein>
    <recommendedName>
        <fullName evidence="3">Metallo-beta-lactamase domain-containing protein</fullName>
    </recommendedName>
</protein>
<dbReference type="AlphaFoldDB" id="A0A2P2C8W9"/>